<evidence type="ECO:0000313" key="5">
    <source>
        <dbReference type="Proteomes" id="UP000076096"/>
    </source>
</evidence>
<name>A0A143CC13_9ACTN</name>
<evidence type="ECO:0000259" key="3">
    <source>
        <dbReference type="Pfam" id="PF17853"/>
    </source>
</evidence>
<dbReference type="PANTHER" id="PTHR33744">
    <property type="entry name" value="CARBOHYDRATE DIACID REGULATOR"/>
    <property type="match status" value="1"/>
</dbReference>
<dbReference type="STRING" id="1783515.A4E84_36505"/>
<dbReference type="Pfam" id="PF13556">
    <property type="entry name" value="HTH_30"/>
    <property type="match status" value="1"/>
</dbReference>
<dbReference type="KEGG" id="stsi:A4E84_36505"/>
<protein>
    <recommendedName>
        <fullName evidence="6">PucR family transcriptional regulator</fullName>
    </recommendedName>
</protein>
<evidence type="ECO:0000256" key="1">
    <source>
        <dbReference type="ARBA" id="ARBA00006754"/>
    </source>
</evidence>
<dbReference type="InterPro" id="IPR051448">
    <property type="entry name" value="CdaR-like_regulators"/>
</dbReference>
<dbReference type="Pfam" id="PF17853">
    <property type="entry name" value="GGDEF_2"/>
    <property type="match status" value="1"/>
</dbReference>
<dbReference type="PANTHER" id="PTHR33744:SF1">
    <property type="entry name" value="DNA-BINDING TRANSCRIPTIONAL ACTIVATOR ADER"/>
    <property type="match status" value="1"/>
</dbReference>
<dbReference type="Gene3D" id="1.10.10.2840">
    <property type="entry name" value="PucR C-terminal helix-turn-helix domain"/>
    <property type="match status" value="1"/>
</dbReference>
<reference evidence="5" key="1">
    <citation type="submission" date="2016-04" db="EMBL/GenBank/DDBJ databases">
        <authorList>
            <person name="Zhang B."/>
        </authorList>
    </citation>
    <scope>NUCLEOTIDE SEQUENCE [LARGE SCALE GENOMIC DNA]</scope>
    <source>
        <strain evidence="5">S10</strain>
    </source>
</reference>
<feature type="domain" description="CdaR GGDEF-like" evidence="3">
    <location>
        <begin position="158"/>
        <end position="267"/>
    </location>
</feature>
<gene>
    <name evidence="4" type="ORF">A4E84_36505</name>
</gene>
<accession>A0A143CC13</accession>
<dbReference type="EMBL" id="CP015098">
    <property type="protein sequence ID" value="AMW14505.1"/>
    <property type="molecule type" value="Genomic_DNA"/>
</dbReference>
<dbReference type="InterPro" id="IPR042070">
    <property type="entry name" value="PucR_C-HTH_sf"/>
</dbReference>
<feature type="domain" description="PucR C-terminal helix-turn-helix" evidence="2">
    <location>
        <begin position="313"/>
        <end position="366"/>
    </location>
</feature>
<sequence length="378" mass="42062">MPVYAAVVDAAGGRFAADPSIVEALGEATRENALHWTRSMYEHPRLRVAPTLSSQVVGVAREGFRWGTEKTLRTAYRAGEQAMWSLWMRLAFSLHDEPEVLLPALDHVSRSLARWVEDTSAALLDLLERERTALSGDAQVRRLELVNLVLGGSSAPTDHLEQALRYPLSASHLGVIVSAPPRLADRARLVQAAGIVGRLTQSAHQLLVHASTSSLWLWVTPRALMTPDDLETATAQHPDVRLVVGPRDEGVDGFRRSHHRALEAQRLVRDHGEQRIVFYDDVAAVLLLAAESARLREFVHTTLGPLASGPAELRQTLRVFIRERYNASQTARLLYTHRNTVLQRVRRAEQLLPTTLARHGTNVGLALDAMHWLNVRLD</sequence>
<evidence type="ECO:0000259" key="2">
    <source>
        <dbReference type="Pfam" id="PF13556"/>
    </source>
</evidence>
<dbReference type="AlphaFoldDB" id="A0A143CC13"/>
<organism evidence="4 5">
    <name type="scientific">Streptomyces qaidamensis</name>
    <dbReference type="NCBI Taxonomy" id="1783515"/>
    <lineage>
        <taxon>Bacteria</taxon>
        <taxon>Bacillati</taxon>
        <taxon>Actinomycetota</taxon>
        <taxon>Actinomycetes</taxon>
        <taxon>Kitasatosporales</taxon>
        <taxon>Streptomycetaceae</taxon>
        <taxon>Streptomyces</taxon>
        <taxon>Streptomyces aurantiacus group</taxon>
    </lineage>
</organism>
<dbReference type="InterPro" id="IPR025736">
    <property type="entry name" value="PucR_C-HTH_dom"/>
</dbReference>
<proteinExistence type="inferred from homology"/>
<evidence type="ECO:0000313" key="4">
    <source>
        <dbReference type="EMBL" id="AMW14505.1"/>
    </source>
</evidence>
<dbReference type="Proteomes" id="UP000076096">
    <property type="component" value="Chromosome"/>
</dbReference>
<keyword evidence="5" id="KW-1185">Reference proteome</keyword>
<evidence type="ECO:0008006" key="6">
    <source>
        <dbReference type="Google" id="ProtNLM"/>
    </source>
</evidence>
<dbReference type="InterPro" id="IPR041522">
    <property type="entry name" value="CdaR_GGDEF"/>
</dbReference>
<comment type="similarity">
    <text evidence="1">Belongs to the CdaR family.</text>
</comment>